<name>I0EN43_HELC0</name>
<protein>
    <submittedName>
        <fullName evidence="1">Uncharacterized protein</fullName>
    </submittedName>
</protein>
<sequence>MRALILFLTFASLLMSETYPKDMFVANNAYQQIKQDTLNALFTNLTNKPHAIKVCQKAFDTSIYQPIALIITNIINQMVVVEYSLLSQTSAFNPINTALSLSMIMKKYAKDIQPTLNDSLGALKNCNPNLDTFKQRSVEIIRNNSGISLNPKVL</sequence>
<dbReference type="RefSeq" id="WP_014661232.1">
    <property type="nucleotide sequence ID" value="NC_017737.1"/>
</dbReference>
<dbReference type="EMBL" id="CP003479">
    <property type="protein sequence ID" value="AFI04362.1"/>
    <property type="molecule type" value="Genomic_DNA"/>
</dbReference>
<dbReference type="PATRIC" id="fig|182217.3.peg.1167"/>
<gene>
    <name evidence="1" type="ordered locus">HCW_05500</name>
</gene>
<organism evidence="1 2">
    <name type="scientific">Helicobacter cetorum (strain ATCC BAA-429 / MIT 00-7128)</name>
    <dbReference type="NCBI Taxonomy" id="182217"/>
    <lineage>
        <taxon>Bacteria</taxon>
        <taxon>Pseudomonadati</taxon>
        <taxon>Campylobacterota</taxon>
        <taxon>Epsilonproteobacteria</taxon>
        <taxon>Campylobacterales</taxon>
        <taxon>Helicobacteraceae</taxon>
        <taxon>Helicobacter</taxon>
    </lineage>
</organism>
<proteinExistence type="predicted"/>
<dbReference type="AlphaFoldDB" id="I0EN43"/>
<dbReference type="KEGG" id="hce:HCW_05500"/>
<dbReference type="HOGENOM" id="CLU_1701825_0_0_7"/>
<dbReference type="STRING" id="182217.HCW_05500"/>
<keyword evidence="2" id="KW-1185">Reference proteome</keyword>
<accession>I0EN43</accession>
<reference evidence="2" key="1">
    <citation type="submission" date="2012-04" db="EMBL/GenBank/DDBJ databases">
        <title>Complete genome sequence of Helicobacter cetorum strain MIT 00-7128.</title>
        <authorList>
            <person name="Kersulyte D."/>
            <person name="Berg D.E."/>
        </authorList>
    </citation>
    <scope>NUCLEOTIDE SEQUENCE [LARGE SCALE GENOMIC DNA]</scope>
    <source>
        <strain evidence="2">MIT 00-7128</strain>
    </source>
</reference>
<dbReference type="Proteomes" id="UP000005010">
    <property type="component" value="Chromosome"/>
</dbReference>
<evidence type="ECO:0000313" key="1">
    <source>
        <dbReference type="EMBL" id="AFI04362.1"/>
    </source>
</evidence>
<evidence type="ECO:0000313" key="2">
    <source>
        <dbReference type="Proteomes" id="UP000005010"/>
    </source>
</evidence>